<protein>
    <submittedName>
        <fullName evidence="1">Uncharacterized protein</fullName>
    </submittedName>
</protein>
<comment type="caution">
    <text evidence="1">The sequence shown here is derived from an EMBL/GenBank/DDBJ whole genome shotgun (WGS) entry which is preliminary data.</text>
</comment>
<sequence length="104" mass="11644">MSYMRVGHEEVVIPYASSASFLGTPMNSGIFSDKISVSYLYEALSIFKVYVLGQSSNNYSLANSAFFTDVSPAIQLNMGTNFSFSTNSHVFSNYRIRVYFHPLI</sequence>
<dbReference type="AlphaFoldDB" id="X1F0J7"/>
<reference evidence="1" key="1">
    <citation type="journal article" date="2014" name="Front. Microbiol.">
        <title>High frequency of phylogenetically diverse reductive dehalogenase-homologous genes in deep subseafloor sedimentary metagenomes.</title>
        <authorList>
            <person name="Kawai M."/>
            <person name="Futagami T."/>
            <person name="Toyoda A."/>
            <person name="Takaki Y."/>
            <person name="Nishi S."/>
            <person name="Hori S."/>
            <person name="Arai W."/>
            <person name="Tsubouchi T."/>
            <person name="Morono Y."/>
            <person name="Uchiyama I."/>
            <person name="Ito T."/>
            <person name="Fujiyama A."/>
            <person name="Inagaki F."/>
            <person name="Takami H."/>
        </authorList>
    </citation>
    <scope>NUCLEOTIDE SEQUENCE</scope>
    <source>
        <strain evidence="1">Expedition CK06-06</strain>
    </source>
</reference>
<dbReference type="EMBL" id="BARU01000044">
    <property type="protein sequence ID" value="GAH26090.1"/>
    <property type="molecule type" value="Genomic_DNA"/>
</dbReference>
<accession>X1F0J7</accession>
<name>X1F0J7_9ZZZZ</name>
<gene>
    <name evidence="1" type="ORF">S03H2_00308</name>
</gene>
<organism evidence="1">
    <name type="scientific">marine sediment metagenome</name>
    <dbReference type="NCBI Taxonomy" id="412755"/>
    <lineage>
        <taxon>unclassified sequences</taxon>
        <taxon>metagenomes</taxon>
        <taxon>ecological metagenomes</taxon>
    </lineage>
</organism>
<evidence type="ECO:0000313" key="1">
    <source>
        <dbReference type="EMBL" id="GAH26090.1"/>
    </source>
</evidence>
<proteinExistence type="predicted"/>